<dbReference type="PANTHER" id="PTHR48079:SF6">
    <property type="entry name" value="NAD(P)-BINDING DOMAIN-CONTAINING PROTEIN-RELATED"/>
    <property type="match status" value="1"/>
</dbReference>
<dbReference type="PANTHER" id="PTHR48079">
    <property type="entry name" value="PROTEIN YEEZ"/>
    <property type="match status" value="1"/>
</dbReference>
<protein>
    <submittedName>
        <fullName evidence="2">NAD-dependent dehydratase</fullName>
    </submittedName>
</protein>
<name>A0A0M9BQT7_9BACL</name>
<dbReference type="SUPFAM" id="SSF51735">
    <property type="entry name" value="NAD(P)-binding Rossmann-fold domains"/>
    <property type="match status" value="1"/>
</dbReference>
<comment type="caution">
    <text evidence="2">The sequence shown here is derived from an EMBL/GenBank/DDBJ whole genome shotgun (WGS) entry which is preliminary data.</text>
</comment>
<dbReference type="Gene3D" id="3.40.50.720">
    <property type="entry name" value="NAD(P)-binding Rossmann-like Domain"/>
    <property type="match status" value="1"/>
</dbReference>
<dbReference type="InterPro" id="IPR051783">
    <property type="entry name" value="NAD(P)-dependent_oxidoreduct"/>
</dbReference>
<accession>A0A0M9BQT7</accession>
<evidence type="ECO:0000313" key="2">
    <source>
        <dbReference type="EMBL" id="KOY17250.1"/>
    </source>
</evidence>
<dbReference type="Pfam" id="PF01370">
    <property type="entry name" value="Epimerase"/>
    <property type="match status" value="1"/>
</dbReference>
<dbReference type="InterPro" id="IPR036291">
    <property type="entry name" value="NAD(P)-bd_dom_sf"/>
</dbReference>
<proteinExistence type="predicted"/>
<gene>
    <name evidence="2" type="ORF">AMS66_06870</name>
</gene>
<evidence type="ECO:0000259" key="1">
    <source>
        <dbReference type="Pfam" id="PF01370"/>
    </source>
</evidence>
<dbReference type="PATRIC" id="fig|1705561.3.peg.1100"/>
<dbReference type="GO" id="GO:0005737">
    <property type="term" value="C:cytoplasm"/>
    <property type="evidence" value="ECO:0007669"/>
    <property type="project" value="TreeGrafter"/>
</dbReference>
<sequence length="297" mass="33015">MSKKILILGGTRFFGKRLVEHWAAQESVEVTVASRRNITSSFGSEVSHIILDRENEASLSHVAELEQWDVVYDQICYSAEAALAATNVFEGRVKRYILTSSLSVYDAGTQGDEGFHEEDYDPYTYPIRYAGDEEVSYQEGKRQAEAVLIQKATFPVATVRFPIVLGMDDYRRRLHFHIEHVQQGLPIGLPNPEANIGFIHSSEAARFLAWLGNAEINGPVNAASSGTISINELIGNIEDAVGKRGIIRPEAEKEHSSPFGITSSWYMNTGKAAEAGFAFDSLVEWFPRLVQQISLTE</sequence>
<keyword evidence="3" id="KW-1185">Reference proteome</keyword>
<organism evidence="2 3">
    <name type="scientific">Paenibacillus xylanivorans</name>
    <dbReference type="NCBI Taxonomy" id="1705561"/>
    <lineage>
        <taxon>Bacteria</taxon>
        <taxon>Bacillati</taxon>
        <taxon>Bacillota</taxon>
        <taxon>Bacilli</taxon>
        <taxon>Bacillales</taxon>
        <taxon>Paenibacillaceae</taxon>
        <taxon>Paenibacillus</taxon>
    </lineage>
</organism>
<evidence type="ECO:0000313" key="3">
    <source>
        <dbReference type="Proteomes" id="UP000037688"/>
    </source>
</evidence>
<reference evidence="2 3" key="1">
    <citation type="submission" date="2015-08" db="EMBL/GenBank/DDBJ databases">
        <title>Draft genome sequence of cellulolytic and xylanolytic Paenibacillus sp. A59, isolated from a decaying forest soil from Patagonia, Argentina.</title>
        <authorList>
            <person name="Ghio S."/>
            <person name="Caceres A.M."/>
            <person name="Talia P."/>
            <person name="Grasso D."/>
            <person name="Campos E."/>
        </authorList>
    </citation>
    <scope>NUCLEOTIDE SEQUENCE [LARGE SCALE GENOMIC DNA]</scope>
    <source>
        <strain evidence="2 3">A59</strain>
    </source>
</reference>
<dbReference type="AlphaFoldDB" id="A0A0M9BQT7"/>
<dbReference type="OrthoDB" id="9809586at2"/>
<dbReference type="EMBL" id="LITU01000042">
    <property type="protein sequence ID" value="KOY17250.1"/>
    <property type="molecule type" value="Genomic_DNA"/>
</dbReference>
<dbReference type="RefSeq" id="WP_053780087.1">
    <property type="nucleotide sequence ID" value="NZ_LITU01000042.1"/>
</dbReference>
<dbReference type="InterPro" id="IPR001509">
    <property type="entry name" value="Epimerase_deHydtase"/>
</dbReference>
<feature type="domain" description="NAD-dependent epimerase/dehydratase" evidence="1">
    <location>
        <begin position="5"/>
        <end position="211"/>
    </location>
</feature>
<dbReference type="Proteomes" id="UP000037688">
    <property type="component" value="Unassembled WGS sequence"/>
</dbReference>
<dbReference type="GO" id="GO:0004029">
    <property type="term" value="F:aldehyde dehydrogenase (NAD+) activity"/>
    <property type="evidence" value="ECO:0007669"/>
    <property type="project" value="TreeGrafter"/>
</dbReference>